<reference evidence="5 6" key="1">
    <citation type="submission" date="2019-02" db="EMBL/GenBank/DDBJ databases">
        <title>Pedobacter sp. RP-3-11 sp. nov., isolated from Arctic soil.</title>
        <authorList>
            <person name="Dahal R.H."/>
        </authorList>
    </citation>
    <scope>NUCLEOTIDE SEQUENCE [LARGE SCALE GENOMIC DNA]</scope>
    <source>
        <strain evidence="5 6">RP-3-11</strain>
    </source>
</reference>
<feature type="domain" description="Tyr recombinase" evidence="4">
    <location>
        <begin position="186"/>
        <end position="372"/>
    </location>
</feature>
<keyword evidence="6" id="KW-1185">Reference proteome</keyword>
<dbReference type="RefSeq" id="WP_131562256.1">
    <property type="nucleotide sequence ID" value="NZ_SJSN01000020.1"/>
</dbReference>
<dbReference type="SUPFAM" id="SSF56349">
    <property type="entry name" value="DNA breaking-rejoining enzymes"/>
    <property type="match status" value="1"/>
</dbReference>
<evidence type="ECO:0000313" key="5">
    <source>
        <dbReference type="EMBL" id="TCD00782.1"/>
    </source>
</evidence>
<evidence type="ECO:0000259" key="4">
    <source>
        <dbReference type="PROSITE" id="PS51898"/>
    </source>
</evidence>
<evidence type="ECO:0000256" key="2">
    <source>
        <dbReference type="ARBA" id="ARBA00023125"/>
    </source>
</evidence>
<evidence type="ECO:0000256" key="3">
    <source>
        <dbReference type="ARBA" id="ARBA00023172"/>
    </source>
</evidence>
<dbReference type="GO" id="GO:0003677">
    <property type="term" value="F:DNA binding"/>
    <property type="evidence" value="ECO:0007669"/>
    <property type="project" value="UniProtKB-KW"/>
</dbReference>
<dbReference type="CDD" id="cd00397">
    <property type="entry name" value="DNA_BRE_C"/>
    <property type="match status" value="1"/>
</dbReference>
<keyword evidence="2" id="KW-0238">DNA-binding</keyword>
<dbReference type="EMBL" id="SJSN01000020">
    <property type="protein sequence ID" value="TCD00782.1"/>
    <property type="molecule type" value="Genomic_DNA"/>
</dbReference>
<dbReference type="PROSITE" id="PS51898">
    <property type="entry name" value="TYR_RECOMBINASE"/>
    <property type="match status" value="1"/>
</dbReference>
<dbReference type="Pfam" id="PF00589">
    <property type="entry name" value="Phage_integrase"/>
    <property type="match status" value="1"/>
</dbReference>
<dbReference type="Gene3D" id="1.10.150.130">
    <property type="match status" value="1"/>
</dbReference>
<dbReference type="InterPro" id="IPR013762">
    <property type="entry name" value="Integrase-like_cat_sf"/>
</dbReference>
<evidence type="ECO:0000256" key="1">
    <source>
        <dbReference type="ARBA" id="ARBA00008857"/>
    </source>
</evidence>
<accession>A0A4R0NJB0</accession>
<sequence length="379" mass="44863">MFTPPQISTNNDIKSRSFIFFYYNKKRLKFYNGNSINLPIFPNHAQTLKERSKLLLKLQQEYHKALLKDWSPIKLEEVQPARFLQDSFLSILEEKMSSPYSKFYKRDLKKVCEQFLSFIPKCFLNAEVSDIPLDIIEKFLNQFKTSGRTYMNKRRSLSIFFSEFVRKDWITKNPINKTSKQKIKAKLHEIYSEEQLPHVFQFLKINYYNLYLCCLMTYGCLLRPHQEIRQLKLKHISNDFSEILLSGAENKSGKIRRVHIPNYVKNELCKQTSAISDPEANIFTLNSKEVYNEDYFKTQWSRAKKQMLCTGLLQKNHTLYSFRHTAVVKLYRKTKDLHIVQQLLQHSNMIVTMNYLRGLGETSNSSLKDLVPELSLMNE</sequence>
<dbReference type="InterPro" id="IPR050090">
    <property type="entry name" value="Tyrosine_recombinase_XerCD"/>
</dbReference>
<organism evidence="5 6">
    <name type="scientific">Pedobacter frigidisoli</name>
    <dbReference type="NCBI Taxonomy" id="2530455"/>
    <lineage>
        <taxon>Bacteria</taxon>
        <taxon>Pseudomonadati</taxon>
        <taxon>Bacteroidota</taxon>
        <taxon>Sphingobacteriia</taxon>
        <taxon>Sphingobacteriales</taxon>
        <taxon>Sphingobacteriaceae</taxon>
        <taxon>Pedobacter</taxon>
    </lineage>
</organism>
<dbReference type="PANTHER" id="PTHR30349">
    <property type="entry name" value="PHAGE INTEGRASE-RELATED"/>
    <property type="match status" value="1"/>
</dbReference>
<dbReference type="InterPro" id="IPR011010">
    <property type="entry name" value="DNA_brk_join_enz"/>
</dbReference>
<dbReference type="GO" id="GO:0015074">
    <property type="term" value="P:DNA integration"/>
    <property type="evidence" value="ECO:0007669"/>
    <property type="project" value="InterPro"/>
</dbReference>
<gene>
    <name evidence="5" type="ORF">EZ449_20000</name>
</gene>
<comment type="similarity">
    <text evidence="1">Belongs to the 'phage' integrase family.</text>
</comment>
<dbReference type="Proteomes" id="UP000291485">
    <property type="component" value="Unassembled WGS sequence"/>
</dbReference>
<dbReference type="AlphaFoldDB" id="A0A4R0NJB0"/>
<protein>
    <submittedName>
        <fullName evidence="5">Site-specific integrase</fullName>
    </submittedName>
</protein>
<dbReference type="OrthoDB" id="9806835at2"/>
<keyword evidence="3" id="KW-0233">DNA recombination</keyword>
<dbReference type="PANTHER" id="PTHR30349:SF41">
    <property type="entry name" value="INTEGRASE_RECOMBINASE PROTEIN MJ0367-RELATED"/>
    <property type="match status" value="1"/>
</dbReference>
<dbReference type="InterPro" id="IPR002104">
    <property type="entry name" value="Integrase_catalytic"/>
</dbReference>
<name>A0A4R0NJB0_9SPHI</name>
<dbReference type="Gene3D" id="1.10.443.10">
    <property type="entry name" value="Intergrase catalytic core"/>
    <property type="match status" value="1"/>
</dbReference>
<evidence type="ECO:0000313" key="6">
    <source>
        <dbReference type="Proteomes" id="UP000291485"/>
    </source>
</evidence>
<dbReference type="InterPro" id="IPR010998">
    <property type="entry name" value="Integrase_recombinase_N"/>
</dbReference>
<proteinExistence type="inferred from homology"/>
<comment type="caution">
    <text evidence="5">The sequence shown here is derived from an EMBL/GenBank/DDBJ whole genome shotgun (WGS) entry which is preliminary data.</text>
</comment>
<dbReference type="GO" id="GO:0006310">
    <property type="term" value="P:DNA recombination"/>
    <property type="evidence" value="ECO:0007669"/>
    <property type="project" value="UniProtKB-KW"/>
</dbReference>